<dbReference type="AlphaFoldDB" id="A0A168LQS1"/>
<dbReference type="EMBL" id="AMYB01000004">
    <property type="protein sequence ID" value="OAD03845.1"/>
    <property type="molecule type" value="Genomic_DNA"/>
</dbReference>
<proteinExistence type="predicted"/>
<name>A0A168LQS1_MUCCL</name>
<reference evidence="2 3" key="1">
    <citation type="submission" date="2015-06" db="EMBL/GenBank/DDBJ databases">
        <title>Expansion of signal transduction pathways in fungi by whole-genome duplication.</title>
        <authorList>
            <consortium name="DOE Joint Genome Institute"/>
            <person name="Corrochano L.M."/>
            <person name="Kuo A."/>
            <person name="Marcet-Houben M."/>
            <person name="Polaino S."/>
            <person name="Salamov A."/>
            <person name="Villalobos J.M."/>
            <person name="Alvarez M.I."/>
            <person name="Avalos J."/>
            <person name="Benito E.P."/>
            <person name="Benoit I."/>
            <person name="Burger G."/>
            <person name="Camino L.P."/>
            <person name="Canovas D."/>
            <person name="Cerda-Olmedo E."/>
            <person name="Cheng J.-F."/>
            <person name="Dominguez A."/>
            <person name="Elias M."/>
            <person name="Eslava A.P."/>
            <person name="Glaser F."/>
            <person name="Grimwood J."/>
            <person name="Gutierrez G."/>
            <person name="Heitman J."/>
            <person name="Henrissat B."/>
            <person name="Iturriaga E.A."/>
            <person name="Lang B.F."/>
            <person name="Lavin J.L."/>
            <person name="Lee S."/>
            <person name="Li W."/>
            <person name="Lindquist E."/>
            <person name="Lopez-Garcia S."/>
            <person name="Luque E.M."/>
            <person name="Marcos A.T."/>
            <person name="Martin J."/>
            <person name="Mccluskey K."/>
            <person name="Medina H.R."/>
            <person name="Miralles-Duran A."/>
            <person name="Miyazaki A."/>
            <person name="Munoz-Torres E."/>
            <person name="Oguiza J.A."/>
            <person name="Ohm R."/>
            <person name="Olmedo M."/>
            <person name="Orejas M."/>
            <person name="Ortiz-Castellanos L."/>
            <person name="Pisabarro A.G."/>
            <person name="Rodriguez-Romero J."/>
            <person name="Ruiz-Herrera J."/>
            <person name="Ruiz-Vazquez R."/>
            <person name="Sanz C."/>
            <person name="Schackwitz W."/>
            <person name="Schmutz J."/>
            <person name="Shahriari M."/>
            <person name="Shelest E."/>
            <person name="Silva-Franco F."/>
            <person name="Soanes D."/>
            <person name="Syed K."/>
            <person name="Tagua V.G."/>
            <person name="Talbot N.J."/>
            <person name="Thon M."/>
            <person name="De Vries R.P."/>
            <person name="Wiebenga A."/>
            <person name="Yadav J.S."/>
            <person name="Braun E.L."/>
            <person name="Baker S."/>
            <person name="Garre V."/>
            <person name="Horwitz B."/>
            <person name="Torres-Martinez S."/>
            <person name="Idnurm A."/>
            <person name="Herrera-Estrella A."/>
            <person name="Gabaldon T."/>
            <person name="Grigoriev I.V."/>
        </authorList>
    </citation>
    <scope>NUCLEOTIDE SEQUENCE [LARGE SCALE GENOMIC DNA]</scope>
    <source>
        <strain evidence="2 3">CBS 277.49</strain>
    </source>
</reference>
<dbReference type="STRING" id="747725.A0A168LQS1"/>
<evidence type="ECO:0000313" key="2">
    <source>
        <dbReference type="EMBL" id="OAD03845.1"/>
    </source>
</evidence>
<dbReference type="Proteomes" id="UP000077051">
    <property type="component" value="Unassembled WGS sequence"/>
</dbReference>
<sequence length="196" mass="21036">MVFSYQTEPPMSNGESSPPTRSYDSNGGYAAYYILYEEVLDLGITQVNGLFRRKGYATLNLKKPCIPENVCHRKDHPRGASYYSTCDDHLTEAAAKPVDNDAEIGESLLIDPLPAASGFEQATQSLPLLSSPIAAADTSSAMLVTNDIFSTLTPVHFGEPGSPSDTKPNPPRSPTMTATGAVFIATGSPPSRHHFD</sequence>
<dbReference type="OrthoDB" id="10657406at2759"/>
<gene>
    <name evidence="2" type="ORF">MUCCIDRAFT_110720</name>
</gene>
<dbReference type="VEuPathDB" id="FungiDB:MUCCIDRAFT_110720"/>
<protein>
    <submittedName>
        <fullName evidence="2">Uncharacterized protein</fullName>
    </submittedName>
</protein>
<evidence type="ECO:0000256" key="1">
    <source>
        <dbReference type="SAM" id="MobiDB-lite"/>
    </source>
</evidence>
<comment type="caution">
    <text evidence="2">The sequence shown here is derived from an EMBL/GenBank/DDBJ whole genome shotgun (WGS) entry which is preliminary data.</text>
</comment>
<evidence type="ECO:0000313" key="3">
    <source>
        <dbReference type="Proteomes" id="UP000077051"/>
    </source>
</evidence>
<keyword evidence="3" id="KW-1185">Reference proteome</keyword>
<feature type="region of interest" description="Disordered" evidence="1">
    <location>
        <begin position="154"/>
        <end position="196"/>
    </location>
</feature>
<organism evidence="2 3">
    <name type="scientific">Mucor lusitanicus CBS 277.49</name>
    <dbReference type="NCBI Taxonomy" id="747725"/>
    <lineage>
        <taxon>Eukaryota</taxon>
        <taxon>Fungi</taxon>
        <taxon>Fungi incertae sedis</taxon>
        <taxon>Mucoromycota</taxon>
        <taxon>Mucoromycotina</taxon>
        <taxon>Mucoromycetes</taxon>
        <taxon>Mucorales</taxon>
        <taxon>Mucorineae</taxon>
        <taxon>Mucoraceae</taxon>
        <taxon>Mucor</taxon>
    </lineage>
</organism>
<feature type="region of interest" description="Disordered" evidence="1">
    <location>
        <begin position="1"/>
        <end position="22"/>
    </location>
</feature>
<accession>A0A168LQS1</accession>